<dbReference type="RefSeq" id="WP_138087181.1">
    <property type="nucleotide sequence ID" value="NZ_VAUV01000011.1"/>
</dbReference>
<feature type="transmembrane region" description="Helical" evidence="2">
    <location>
        <begin position="250"/>
        <end position="272"/>
    </location>
</feature>
<comment type="caution">
    <text evidence="3">The sequence shown here is derived from an EMBL/GenBank/DDBJ whole genome shotgun (WGS) entry which is preliminary data.</text>
</comment>
<evidence type="ECO:0000313" key="3">
    <source>
        <dbReference type="EMBL" id="TLD69721.1"/>
    </source>
</evidence>
<feature type="transmembrane region" description="Helical" evidence="2">
    <location>
        <begin position="213"/>
        <end position="238"/>
    </location>
</feature>
<dbReference type="Proteomes" id="UP000306196">
    <property type="component" value="Unassembled WGS sequence"/>
</dbReference>
<keyword evidence="2" id="KW-1133">Transmembrane helix</keyword>
<proteinExistence type="predicted"/>
<dbReference type="EMBL" id="VAUV01000011">
    <property type="protein sequence ID" value="TLD69721.1"/>
    <property type="molecule type" value="Genomic_DNA"/>
</dbReference>
<evidence type="ECO:0000256" key="1">
    <source>
        <dbReference type="SAM" id="MobiDB-lite"/>
    </source>
</evidence>
<sequence length="363" mass="38540">MKKAFEDYRWLAGTHGVRGSLWQGTDHMLVVEGRGVFWAFVERYRRIDYKNIQALSLVRTSSWIWLGVLQAMGVAGLGMGAWLAYGEMSGLALTLAIAALGLLLVLVVHLQKGPSCRCMVQTSVQVLKLKALKRERQALRVMDALEKICLERQGEMPSSEVSAVPLATAVPGPPGLPTAHGKPAWPGSAWVMAAGVTMLLWGLAVAGELWVNGVAFLVTDVLLGLVAFLLVLVGLVRVMSFSTSPGLKGLMWTSVVLQVLSGVGLYVMFIAVSVMSGVNAGSGGRTLTLPEMAEGAANFSMEQAGVWGFLMMGLGGLLAVLGVLMVAGGWWRKVPQAAVPPPMVASGGQTELRPLQDDSNEGG</sequence>
<feature type="transmembrane region" description="Helical" evidence="2">
    <location>
        <begin position="306"/>
        <end position="327"/>
    </location>
</feature>
<gene>
    <name evidence="3" type="ORF">FEM03_15445</name>
</gene>
<organism evidence="3 4">
    <name type="scientific">Phragmitibacter flavus</name>
    <dbReference type="NCBI Taxonomy" id="2576071"/>
    <lineage>
        <taxon>Bacteria</taxon>
        <taxon>Pseudomonadati</taxon>
        <taxon>Verrucomicrobiota</taxon>
        <taxon>Verrucomicrobiia</taxon>
        <taxon>Verrucomicrobiales</taxon>
        <taxon>Verrucomicrobiaceae</taxon>
        <taxon>Phragmitibacter</taxon>
    </lineage>
</organism>
<dbReference type="OrthoDB" id="188270at2"/>
<dbReference type="AlphaFoldDB" id="A0A5R8KBP4"/>
<protein>
    <submittedName>
        <fullName evidence="3">Uncharacterized protein</fullName>
    </submittedName>
</protein>
<evidence type="ECO:0000313" key="4">
    <source>
        <dbReference type="Proteomes" id="UP000306196"/>
    </source>
</evidence>
<name>A0A5R8KBP4_9BACT</name>
<accession>A0A5R8KBP4</accession>
<keyword evidence="2" id="KW-0812">Transmembrane</keyword>
<evidence type="ECO:0000256" key="2">
    <source>
        <dbReference type="SAM" id="Phobius"/>
    </source>
</evidence>
<feature type="transmembrane region" description="Helical" evidence="2">
    <location>
        <begin position="63"/>
        <end position="85"/>
    </location>
</feature>
<keyword evidence="4" id="KW-1185">Reference proteome</keyword>
<feature type="transmembrane region" description="Helical" evidence="2">
    <location>
        <begin position="91"/>
        <end position="110"/>
    </location>
</feature>
<feature type="transmembrane region" description="Helical" evidence="2">
    <location>
        <begin position="189"/>
        <end position="207"/>
    </location>
</feature>
<reference evidence="3 4" key="1">
    <citation type="submission" date="2019-05" db="EMBL/GenBank/DDBJ databases">
        <title>Verrucobacter flavum gen. nov., sp. nov. a new member of the family Verrucomicrobiaceae.</title>
        <authorList>
            <person name="Szuroczki S."/>
            <person name="Abbaszade G."/>
            <person name="Szabo A."/>
            <person name="Felfoldi T."/>
            <person name="Schumann P."/>
            <person name="Boka K."/>
            <person name="Keki Z."/>
            <person name="Toumi M."/>
            <person name="Toth E."/>
        </authorList>
    </citation>
    <scope>NUCLEOTIDE SEQUENCE [LARGE SCALE GENOMIC DNA]</scope>
    <source>
        <strain evidence="3 4">MG-N-17</strain>
    </source>
</reference>
<feature type="region of interest" description="Disordered" evidence="1">
    <location>
        <begin position="343"/>
        <end position="363"/>
    </location>
</feature>
<keyword evidence="2" id="KW-0472">Membrane</keyword>